<dbReference type="AlphaFoldDB" id="A0A9D7SRL5"/>
<dbReference type="Gene3D" id="3.40.50.2300">
    <property type="match status" value="1"/>
</dbReference>
<dbReference type="InterPro" id="IPR001789">
    <property type="entry name" value="Sig_transdc_resp-reg_receiver"/>
</dbReference>
<sequence>MIKILIVEDELIIAEDMSNILEQMGYQVNGIAMDADEAIACLENEKPDLILLDINLGGKKDGIDLAAIINEKFDVPFIFTTSYTDPATIDRAKVVKPINYLVKPFKPEQLYTAIEIAMFNLAKNPEKQTTPDTEHEDGLIIKDALFIKDKYRYTKLSLSDILWIKAEGNYLEIHLAERKELIRNSLTSFLDRLNKSNFYRTHKSYAVNLDYLSRVEPTAVYILRTEIPISKNYSEDLMKRLNVM</sequence>
<keyword evidence="1 3" id="KW-0597">Phosphoprotein</keyword>
<evidence type="ECO:0000256" key="2">
    <source>
        <dbReference type="ARBA" id="ARBA00023012"/>
    </source>
</evidence>
<evidence type="ECO:0000313" key="7">
    <source>
        <dbReference type="Proteomes" id="UP000808337"/>
    </source>
</evidence>
<dbReference type="GO" id="GO:0003677">
    <property type="term" value="F:DNA binding"/>
    <property type="evidence" value="ECO:0007669"/>
    <property type="project" value="InterPro"/>
</dbReference>
<dbReference type="SMART" id="SM00448">
    <property type="entry name" value="REC"/>
    <property type="match status" value="1"/>
</dbReference>
<feature type="domain" description="Response regulatory" evidence="4">
    <location>
        <begin position="3"/>
        <end position="118"/>
    </location>
</feature>
<dbReference type="SMART" id="SM00850">
    <property type="entry name" value="LytTR"/>
    <property type="match status" value="1"/>
</dbReference>
<dbReference type="InterPro" id="IPR007492">
    <property type="entry name" value="LytTR_DNA-bd_dom"/>
</dbReference>
<evidence type="ECO:0000256" key="3">
    <source>
        <dbReference type="PROSITE-ProRule" id="PRU00169"/>
    </source>
</evidence>
<dbReference type="PROSITE" id="PS50930">
    <property type="entry name" value="HTH_LYTTR"/>
    <property type="match status" value="1"/>
</dbReference>
<dbReference type="Pfam" id="PF00072">
    <property type="entry name" value="Response_reg"/>
    <property type="match status" value="1"/>
</dbReference>
<comment type="caution">
    <text evidence="6">The sequence shown here is derived from an EMBL/GenBank/DDBJ whole genome shotgun (WGS) entry which is preliminary data.</text>
</comment>
<dbReference type="Pfam" id="PF04397">
    <property type="entry name" value="LytTR"/>
    <property type="match status" value="1"/>
</dbReference>
<dbReference type="EMBL" id="JADKGY010000001">
    <property type="protein sequence ID" value="MBK9982020.1"/>
    <property type="molecule type" value="Genomic_DNA"/>
</dbReference>
<gene>
    <name evidence="6" type="ORF">IPP15_06260</name>
</gene>
<dbReference type="Gene3D" id="2.40.50.1020">
    <property type="entry name" value="LytTr DNA-binding domain"/>
    <property type="match status" value="1"/>
</dbReference>
<dbReference type="PANTHER" id="PTHR44591">
    <property type="entry name" value="STRESS RESPONSE REGULATOR PROTEIN 1"/>
    <property type="match status" value="1"/>
</dbReference>
<name>A0A9D7SRL5_9BACT</name>
<evidence type="ECO:0000259" key="5">
    <source>
        <dbReference type="PROSITE" id="PS50930"/>
    </source>
</evidence>
<protein>
    <submittedName>
        <fullName evidence="6">Response regulator</fullName>
    </submittedName>
</protein>
<dbReference type="InterPro" id="IPR011006">
    <property type="entry name" value="CheY-like_superfamily"/>
</dbReference>
<organism evidence="6 7">
    <name type="scientific">Candidatus Opimibacter skivensis</name>
    <dbReference type="NCBI Taxonomy" id="2982028"/>
    <lineage>
        <taxon>Bacteria</taxon>
        <taxon>Pseudomonadati</taxon>
        <taxon>Bacteroidota</taxon>
        <taxon>Saprospiria</taxon>
        <taxon>Saprospirales</taxon>
        <taxon>Saprospiraceae</taxon>
        <taxon>Candidatus Opimibacter</taxon>
    </lineage>
</organism>
<dbReference type="SUPFAM" id="SSF52172">
    <property type="entry name" value="CheY-like"/>
    <property type="match status" value="1"/>
</dbReference>
<dbReference type="InterPro" id="IPR050595">
    <property type="entry name" value="Bact_response_regulator"/>
</dbReference>
<keyword evidence="2" id="KW-0902">Two-component regulatory system</keyword>
<dbReference type="CDD" id="cd17534">
    <property type="entry name" value="REC_DC-like"/>
    <property type="match status" value="1"/>
</dbReference>
<proteinExistence type="predicted"/>
<feature type="modified residue" description="4-aspartylphosphate" evidence="3">
    <location>
        <position position="53"/>
    </location>
</feature>
<evidence type="ECO:0000256" key="1">
    <source>
        <dbReference type="ARBA" id="ARBA00022553"/>
    </source>
</evidence>
<dbReference type="GO" id="GO:0000160">
    <property type="term" value="P:phosphorelay signal transduction system"/>
    <property type="evidence" value="ECO:0007669"/>
    <property type="project" value="UniProtKB-KW"/>
</dbReference>
<dbReference type="PROSITE" id="PS50110">
    <property type="entry name" value="RESPONSE_REGULATORY"/>
    <property type="match status" value="1"/>
</dbReference>
<accession>A0A9D7SRL5</accession>
<reference evidence="6 7" key="1">
    <citation type="submission" date="2020-10" db="EMBL/GenBank/DDBJ databases">
        <title>Connecting structure to function with the recovery of over 1000 high-quality activated sludge metagenome-assembled genomes encoding full-length rRNA genes using long-read sequencing.</title>
        <authorList>
            <person name="Singleton C.M."/>
            <person name="Petriglieri F."/>
            <person name="Kristensen J.M."/>
            <person name="Kirkegaard R.H."/>
            <person name="Michaelsen T.Y."/>
            <person name="Andersen M.H."/>
            <person name="Karst S.M."/>
            <person name="Dueholm M.S."/>
            <person name="Nielsen P.H."/>
            <person name="Albertsen M."/>
        </authorList>
    </citation>
    <scope>NUCLEOTIDE SEQUENCE [LARGE SCALE GENOMIC DNA]</scope>
    <source>
        <strain evidence="6">Ribe_18-Q3-R11-54_MAXAC.273</strain>
    </source>
</reference>
<evidence type="ECO:0000313" key="6">
    <source>
        <dbReference type="EMBL" id="MBK9982020.1"/>
    </source>
</evidence>
<dbReference type="Proteomes" id="UP000808337">
    <property type="component" value="Unassembled WGS sequence"/>
</dbReference>
<evidence type="ECO:0000259" key="4">
    <source>
        <dbReference type="PROSITE" id="PS50110"/>
    </source>
</evidence>
<feature type="domain" description="HTH LytTR-type" evidence="5">
    <location>
        <begin position="145"/>
        <end position="243"/>
    </location>
</feature>
<dbReference type="PANTHER" id="PTHR44591:SF14">
    <property type="entry name" value="PROTEIN PILG"/>
    <property type="match status" value="1"/>
</dbReference>